<organism evidence="3 4">
    <name type="scientific">Saccharophagus degradans (strain 2-40 / ATCC 43961 / DSM 17024)</name>
    <dbReference type="NCBI Taxonomy" id="203122"/>
    <lineage>
        <taxon>Bacteria</taxon>
        <taxon>Pseudomonadati</taxon>
        <taxon>Pseudomonadota</taxon>
        <taxon>Gammaproteobacteria</taxon>
        <taxon>Cellvibrionales</taxon>
        <taxon>Cellvibrionaceae</taxon>
        <taxon>Saccharophagus</taxon>
    </lineage>
</organism>
<dbReference type="InterPro" id="IPR050445">
    <property type="entry name" value="Bact_polysacc_biosynth/exp"/>
</dbReference>
<reference evidence="3 4" key="1">
    <citation type="journal article" date="2008" name="PLoS Genet.">
        <title>Complete genome sequence of the complex carbohydrate-degrading marine bacterium, Saccharophagus degradans strain 2-40 T.</title>
        <authorList>
            <person name="Weiner R.M."/>
            <person name="Taylor L.E.II."/>
            <person name="Henrissat B."/>
            <person name="Hauser L."/>
            <person name="Land M."/>
            <person name="Coutinho P.M."/>
            <person name="Rancurel C."/>
            <person name="Saunders E.H."/>
            <person name="Longmire A.G."/>
            <person name="Zhang H."/>
            <person name="Bayer E.A."/>
            <person name="Gilbert H.J."/>
            <person name="Larimer F."/>
            <person name="Zhulin I.B."/>
            <person name="Ekborg N.A."/>
            <person name="Lamed R."/>
            <person name="Richardson P.M."/>
            <person name="Borovok I."/>
            <person name="Hutcheson S."/>
        </authorList>
    </citation>
    <scope>NUCLEOTIDE SEQUENCE [LARGE SCALE GENOMIC DNA]</scope>
    <source>
        <strain evidence="4">2-40 / ATCC 43961 / DSM 17024</strain>
    </source>
</reference>
<dbReference type="RefSeq" id="WP_011466621.1">
    <property type="nucleotide sequence ID" value="NC_007912.1"/>
</dbReference>
<dbReference type="Gene3D" id="1.10.287.1490">
    <property type="match status" value="1"/>
</dbReference>
<dbReference type="GeneID" id="98611843"/>
<keyword evidence="2" id="KW-1133">Transmembrane helix</keyword>
<evidence type="ECO:0000313" key="3">
    <source>
        <dbReference type="EMBL" id="ABD79397.1"/>
    </source>
</evidence>
<name>Q21PI2_SACD2</name>
<dbReference type="KEGG" id="sde:Sde_0133"/>
<proteinExistence type="predicted"/>
<dbReference type="SUPFAM" id="SSF160355">
    <property type="entry name" value="Bacterial polysaccharide co-polymerase-like"/>
    <property type="match status" value="1"/>
</dbReference>
<dbReference type="PANTHER" id="PTHR32309">
    <property type="entry name" value="TYROSINE-PROTEIN KINASE"/>
    <property type="match status" value="1"/>
</dbReference>
<keyword evidence="1" id="KW-0175">Coiled coil</keyword>
<protein>
    <submittedName>
        <fullName evidence="3">Lipopolysaccharide biosynthesis</fullName>
    </submittedName>
</protein>
<evidence type="ECO:0000256" key="2">
    <source>
        <dbReference type="SAM" id="Phobius"/>
    </source>
</evidence>
<keyword evidence="4" id="KW-1185">Reference proteome</keyword>
<dbReference type="AlphaFoldDB" id="Q21PI2"/>
<feature type="transmembrane region" description="Helical" evidence="2">
    <location>
        <begin position="23"/>
        <end position="42"/>
    </location>
</feature>
<keyword evidence="2" id="KW-0812">Transmembrane</keyword>
<sequence length="507" mass="57292">MDPQQLKDLAQAIWLELVHYKEWCVAIFIVVSLAAIGLGYTWPQSYKTSAVLNADEQNIIAPLLSGRAEVTKVDRSQDAKEVIYTRTFLEKVVKESGLLEGEPSPDAIERKIYALRSTIEVSSVNKNYFRVSYTAPSPDRSFTVLSETVRQFVEHTAKQKKEESYSAYQFIDSQVQAYKRQLEDAEEKLKIFKSGNIDGSEASVSSRISQLRTEIENLKLSIDETNSRLKTVQSQLDNESSYLQARSKLDSLEQRKSGLNTELENLRLSYQENYPDVVSLKLQIAELDKRIEEIYRLDGVTTSGSSSTEQNPLYEELRKQMAVAEVDLRTQKQRKASLERLLEQEYARAEKIAANEAELSELTRDYDVTKRVYEEMLDRKEKARMSMALDVEGQGVSYKIHEPPVYPLQSTGLKFIHFAIIGPILGFIIPIGLVIALIMLDPRIRSGLALASKFEDEVEVIGTIPHSSTALAKRVVRRDAVIIIGVTLCFLALYAVIVANKLFSSTL</sequence>
<dbReference type="EMBL" id="CP000282">
    <property type="protein sequence ID" value="ABD79397.1"/>
    <property type="molecule type" value="Genomic_DNA"/>
</dbReference>
<evidence type="ECO:0000313" key="4">
    <source>
        <dbReference type="Proteomes" id="UP000001947"/>
    </source>
</evidence>
<dbReference type="NCBIfam" id="TIGR03007">
    <property type="entry name" value="pepcterm_ChnLen"/>
    <property type="match status" value="1"/>
</dbReference>
<dbReference type="STRING" id="203122.Sde_0133"/>
<dbReference type="Proteomes" id="UP000001947">
    <property type="component" value="Chromosome"/>
</dbReference>
<feature type="transmembrane region" description="Helical" evidence="2">
    <location>
        <begin position="415"/>
        <end position="440"/>
    </location>
</feature>
<keyword evidence="2" id="KW-0472">Membrane</keyword>
<evidence type="ECO:0000256" key="1">
    <source>
        <dbReference type="SAM" id="Coils"/>
    </source>
</evidence>
<dbReference type="OrthoDB" id="9795292at2"/>
<dbReference type="HOGENOM" id="CLU_009912_5_1_6"/>
<dbReference type="GO" id="GO:0004713">
    <property type="term" value="F:protein tyrosine kinase activity"/>
    <property type="evidence" value="ECO:0007669"/>
    <property type="project" value="TreeGrafter"/>
</dbReference>
<dbReference type="GO" id="GO:0005886">
    <property type="term" value="C:plasma membrane"/>
    <property type="evidence" value="ECO:0007669"/>
    <property type="project" value="TreeGrafter"/>
</dbReference>
<dbReference type="eggNOG" id="COG3206">
    <property type="taxonomic scope" value="Bacteria"/>
</dbReference>
<dbReference type="InterPro" id="IPR014345">
    <property type="entry name" value="XrtA_polysacc_chain"/>
</dbReference>
<feature type="transmembrane region" description="Helical" evidence="2">
    <location>
        <begin position="480"/>
        <end position="499"/>
    </location>
</feature>
<dbReference type="PANTHER" id="PTHR32309:SF13">
    <property type="entry name" value="FERRIC ENTEROBACTIN TRANSPORT PROTEIN FEPE"/>
    <property type="match status" value="1"/>
</dbReference>
<feature type="coiled-coil region" evidence="1">
    <location>
        <begin position="168"/>
        <end position="348"/>
    </location>
</feature>
<accession>Q21PI2</accession>
<gene>
    <name evidence="3" type="ordered locus">Sde_0133</name>
</gene>